<keyword evidence="2" id="KW-0479">Metal-binding</keyword>
<dbReference type="InterPro" id="IPR015813">
    <property type="entry name" value="Pyrv/PenolPyrv_kinase-like_dom"/>
</dbReference>
<dbReference type="SUPFAM" id="SSF51621">
    <property type="entry name" value="Phosphoenolpyruvate/pyruvate domain"/>
    <property type="match status" value="1"/>
</dbReference>
<dbReference type="InterPro" id="IPR040442">
    <property type="entry name" value="Pyrv_kinase-like_dom_sf"/>
</dbReference>
<dbReference type="Pfam" id="PF03328">
    <property type="entry name" value="HpcH_HpaI"/>
    <property type="match status" value="1"/>
</dbReference>
<keyword evidence="3" id="KW-0460">Magnesium</keyword>
<evidence type="ECO:0000256" key="3">
    <source>
        <dbReference type="ARBA" id="ARBA00022842"/>
    </source>
</evidence>
<dbReference type="InterPro" id="IPR011206">
    <property type="entry name" value="Citrate_lyase_beta/mcl1/mcl2"/>
</dbReference>
<comment type="cofactor">
    <cofactor evidence="1">
        <name>Mg(2+)</name>
        <dbReference type="ChEBI" id="CHEBI:18420"/>
    </cofactor>
</comment>
<evidence type="ECO:0000313" key="6">
    <source>
        <dbReference type="Proteomes" id="UP001057498"/>
    </source>
</evidence>
<keyword evidence="5" id="KW-0456">Lyase</keyword>
<dbReference type="Gene3D" id="3.20.20.60">
    <property type="entry name" value="Phosphoenolpyruvate-binding domains"/>
    <property type="match status" value="1"/>
</dbReference>
<dbReference type="PANTHER" id="PTHR32308:SF10">
    <property type="entry name" value="CITRATE LYASE SUBUNIT BETA"/>
    <property type="match status" value="1"/>
</dbReference>
<dbReference type="PANTHER" id="PTHR32308">
    <property type="entry name" value="LYASE BETA SUBUNIT, PUTATIVE (AFU_ORTHOLOGUE AFUA_4G13030)-RELATED"/>
    <property type="match status" value="1"/>
</dbReference>
<protein>
    <submittedName>
        <fullName evidence="5">CoA ester lyase</fullName>
    </submittedName>
</protein>
<organism evidence="5 6">
    <name type="scientific">Sphaerotilus microaerophilus</name>
    <dbReference type="NCBI Taxonomy" id="2914710"/>
    <lineage>
        <taxon>Bacteria</taxon>
        <taxon>Pseudomonadati</taxon>
        <taxon>Pseudomonadota</taxon>
        <taxon>Betaproteobacteria</taxon>
        <taxon>Burkholderiales</taxon>
        <taxon>Sphaerotilaceae</taxon>
        <taxon>Sphaerotilus</taxon>
    </lineage>
</organism>
<dbReference type="EMBL" id="AP025730">
    <property type="protein sequence ID" value="BDI05186.1"/>
    <property type="molecule type" value="Genomic_DNA"/>
</dbReference>
<dbReference type="GO" id="GO:0016829">
    <property type="term" value="F:lyase activity"/>
    <property type="evidence" value="ECO:0007669"/>
    <property type="project" value="UniProtKB-KW"/>
</dbReference>
<evidence type="ECO:0000256" key="2">
    <source>
        <dbReference type="ARBA" id="ARBA00022723"/>
    </source>
</evidence>
<keyword evidence="6" id="KW-1185">Reference proteome</keyword>
<reference evidence="5" key="1">
    <citation type="submission" date="2022-04" db="EMBL/GenBank/DDBJ databases">
        <title>Whole genome sequence of Sphaerotilus sp. FB-5.</title>
        <authorList>
            <person name="Takeda M."/>
            <person name="Narihara S."/>
            <person name="Akimoto M."/>
            <person name="Akimoto R."/>
            <person name="Nishiyashiki S."/>
            <person name="Murakami T."/>
        </authorList>
    </citation>
    <scope>NUCLEOTIDE SEQUENCE</scope>
    <source>
        <strain evidence="5">FB-5</strain>
    </source>
</reference>
<feature type="domain" description="HpcH/HpaI aldolase/citrate lyase" evidence="4">
    <location>
        <begin position="14"/>
        <end position="231"/>
    </location>
</feature>
<dbReference type="Proteomes" id="UP001057498">
    <property type="component" value="Chromosome"/>
</dbReference>
<dbReference type="RefSeq" id="WP_251973240.1">
    <property type="nucleotide sequence ID" value="NZ_AP025730.1"/>
</dbReference>
<gene>
    <name evidence="5" type="ORF">CATMQ487_21560</name>
</gene>
<evidence type="ECO:0000313" key="5">
    <source>
        <dbReference type="EMBL" id="BDI05186.1"/>
    </source>
</evidence>
<dbReference type="InterPro" id="IPR005000">
    <property type="entry name" value="Aldolase/citrate-lyase_domain"/>
</dbReference>
<evidence type="ECO:0000256" key="1">
    <source>
        <dbReference type="ARBA" id="ARBA00001946"/>
    </source>
</evidence>
<dbReference type="PIRSF" id="PIRSF015582">
    <property type="entry name" value="Cit_lyase_B"/>
    <property type="match status" value="1"/>
</dbReference>
<proteinExistence type="predicted"/>
<accession>A0ABN6PPV7</accession>
<name>A0ABN6PPV7_9BURK</name>
<sequence>MTPPASSSALAQARTLLFVPGHRPERFAKALASGADAIVLDLEDAVPPGEKAAARAAIAQALPQLAAAGVSGVRGVPVVLRIHTLASEAGVADLAWLGEQPATALGGVMLAKAESAGQVEAVHRRLPSVPLLPLIESAAGYQALPAIAAAPGVCRLVLGHIDFMADTGIRSSEDERELDPLRFAVAIQTRLNRLAPAVDGVTVAIDDEARLRSDTRRALHFGFGAKLCIHPRQVAGIHAALAPSVEELAWAQGAAVQLDGRMVDLPVVLQARATVARARRHG</sequence>
<evidence type="ECO:0000259" key="4">
    <source>
        <dbReference type="Pfam" id="PF03328"/>
    </source>
</evidence>